<dbReference type="EMBL" id="FJOG01000002">
    <property type="protein sequence ID" value="CZR52116.1"/>
    <property type="molecule type" value="Genomic_DNA"/>
</dbReference>
<evidence type="ECO:0000313" key="3">
    <source>
        <dbReference type="Proteomes" id="UP000184330"/>
    </source>
</evidence>
<evidence type="ECO:0000313" key="2">
    <source>
        <dbReference type="EMBL" id="CZR52116.1"/>
    </source>
</evidence>
<proteinExistence type="predicted"/>
<feature type="region of interest" description="Disordered" evidence="1">
    <location>
        <begin position="200"/>
        <end position="233"/>
    </location>
</feature>
<feature type="region of interest" description="Disordered" evidence="1">
    <location>
        <begin position="30"/>
        <end position="61"/>
    </location>
</feature>
<accession>A0A1L7WH53</accession>
<dbReference type="Proteomes" id="UP000184330">
    <property type="component" value="Unassembled WGS sequence"/>
</dbReference>
<organism evidence="2 3">
    <name type="scientific">Phialocephala subalpina</name>
    <dbReference type="NCBI Taxonomy" id="576137"/>
    <lineage>
        <taxon>Eukaryota</taxon>
        <taxon>Fungi</taxon>
        <taxon>Dikarya</taxon>
        <taxon>Ascomycota</taxon>
        <taxon>Pezizomycotina</taxon>
        <taxon>Leotiomycetes</taxon>
        <taxon>Helotiales</taxon>
        <taxon>Mollisiaceae</taxon>
        <taxon>Phialocephala</taxon>
        <taxon>Phialocephala fortinii species complex</taxon>
    </lineage>
</organism>
<name>A0A1L7WH53_9HELO</name>
<feature type="compositionally biased region" description="Low complexity" evidence="1">
    <location>
        <begin position="37"/>
        <end position="51"/>
    </location>
</feature>
<sequence length="233" mass="26003">MSAPLLAGAGPVSGGGAFYLEINMLKGKIPPEEASHAAETPSETEEATAPAQKDTEKLEVAAPPPGGGFEIAVDLNSVQPPYIGDDARLTQLRDIHTLFRKWARESSGSGTRISEETLRFLPGISRAVIQFFQEMQRQNERLRGAQETLLTERRQMEARISELQKENETFQDAKRKFKDEIDVLKRDILKVEELYASTKAQKDSLEEQLNENKPRAASDCGTDSSSNKRRREE</sequence>
<gene>
    <name evidence="2" type="ORF">PAC_01993</name>
</gene>
<keyword evidence="3" id="KW-1185">Reference proteome</keyword>
<feature type="compositionally biased region" description="Basic and acidic residues" evidence="1">
    <location>
        <begin position="200"/>
        <end position="216"/>
    </location>
</feature>
<dbReference type="AlphaFoldDB" id="A0A1L7WH53"/>
<dbReference type="Gene3D" id="6.10.250.3110">
    <property type="match status" value="1"/>
</dbReference>
<evidence type="ECO:0000256" key="1">
    <source>
        <dbReference type="SAM" id="MobiDB-lite"/>
    </source>
</evidence>
<protein>
    <submittedName>
        <fullName evidence="2">Uncharacterized protein</fullName>
    </submittedName>
</protein>
<reference evidence="2 3" key="1">
    <citation type="submission" date="2016-03" db="EMBL/GenBank/DDBJ databases">
        <authorList>
            <person name="Ploux O."/>
        </authorList>
    </citation>
    <scope>NUCLEOTIDE SEQUENCE [LARGE SCALE GENOMIC DNA]</scope>
    <source>
        <strain evidence="2 3">UAMH 11012</strain>
    </source>
</reference>
<dbReference type="OrthoDB" id="3546243at2759"/>